<sequence>MEIQTSPQVEAGTLRPGIDNLFSIILGELDNRIQNGLSGEEGDALKGLLAEAREALVKEDYAGAEEHFTAMKERQPELGSIQAALLYTLIGQQKWETFEEQVPLLLQTASNVEETSDIEAMLANLLGEQGHYDRVVERLEKLSVAHPDRRANFAALLSAAYVRTGKGEDAWNVVEQALPAEGEENTSHLPLIVAYINRVIDLKKWDRWSKIQLRVRRFLKSLETEDDIIRARVVLLLECQSYMQAGRFREAELFAELVYGMDSKSEEIRELRKQMQEMHALSKELEKLQKDTAVHPAIVIRNMEWYYGEFNEEAAAGLRAQLPPEVLSRIEADPEKLINGILQLRFRYPAFYRRYQEEWQEVYKAKQAELASK</sequence>
<proteinExistence type="predicted"/>
<gene>
    <name evidence="2" type="ORF">CGZ75_18390</name>
</gene>
<dbReference type="EMBL" id="NMUQ01000002">
    <property type="protein sequence ID" value="OXM14837.1"/>
    <property type="molecule type" value="Genomic_DNA"/>
</dbReference>
<accession>A0A229NYC4</accession>
<dbReference type="InterPro" id="IPR011990">
    <property type="entry name" value="TPR-like_helical_dom_sf"/>
</dbReference>
<keyword evidence="3" id="KW-1185">Reference proteome</keyword>
<organism evidence="2 3">
    <name type="scientific">Paenibacillus herberti</name>
    <dbReference type="NCBI Taxonomy" id="1619309"/>
    <lineage>
        <taxon>Bacteria</taxon>
        <taxon>Bacillati</taxon>
        <taxon>Bacillota</taxon>
        <taxon>Bacilli</taxon>
        <taxon>Bacillales</taxon>
        <taxon>Paenibacillaceae</taxon>
        <taxon>Paenibacillus</taxon>
    </lineage>
</organism>
<dbReference type="OrthoDB" id="129696at2"/>
<protein>
    <submittedName>
        <fullName evidence="2">Uncharacterized protein</fullName>
    </submittedName>
</protein>
<evidence type="ECO:0000256" key="1">
    <source>
        <dbReference type="SAM" id="Coils"/>
    </source>
</evidence>
<dbReference type="AlphaFoldDB" id="A0A229NYC4"/>
<evidence type="ECO:0000313" key="2">
    <source>
        <dbReference type="EMBL" id="OXM14837.1"/>
    </source>
</evidence>
<keyword evidence="1" id="KW-0175">Coiled coil</keyword>
<dbReference type="Proteomes" id="UP000215145">
    <property type="component" value="Unassembled WGS sequence"/>
</dbReference>
<comment type="caution">
    <text evidence="2">The sequence shown here is derived from an EMBL/GenBank/DDBJ whole genome shotgun (WGS) entry which is preliminary data.</text>
</comment>
<dbReference type="RefSeq" id="WP_089525654.1">
    <property type="nucleotide sequence ID" value="NZ_NMUQ01000002.1"/>
</dbReference>
<reference evidence="2 3" key="1">
    <citation type="submission" date="2017-07" db="EMBL/GenBank/DDBJ databases">
        <title>Paenibacillus herberti R33 genome sequencing and assembly.</title>
        <authorList>
            <person name="Su W."/>
        </authorList>
    </citation>
    <scope>NUCLEOTIDE SEQUENCE [LARGE SCALE GENOMIC DNA]</scope>
    <source>
        <strain evidence="2 3">R33</strain>
    </source>
</reference>
<feature type="coiled-coil region" evidence="1">
    <location>
        <begin position="261"/>
        <end position="291"/>
    </location>
</feature>
<dbReference type="Gene3D" id="1.25.40.10">
    <property type="entry name" value="Tetratricopeptide repeat domain"/>
    <property type="match status" value="1"/>
</dbReference>
<dbReference type="SUPFAM" id="SSF48452">
    <property type="entry name" value="TPR-like"/>
    <property type="match status" value="1"/>
</dbReference>
<name>A0A229NYC4_9BACL</name>
<evidence type="ECO:0000313" key="3">
    <source>
        <dbReference type="Proteomes" id="UP000215145"/>
    </source>
</evidence>